<evidence type="ECO:0000259" key="13">
    <source>
        <dbReference type="Pfam" id="PF04389"/>
    </source>
</evidence>
<dbReference type="OrthoDB" id="5841748at2759"/>
<dbReference type="FunFam" id="3.40.630.10:FF:000089">
    <property type="entry name" value="N-acetylated alpha-linked acidic dipeptidase like 1"/>
    <property type="match status" value="1"/>
</dbReference>
<dbReference type="CDD" id="cd08022">
    <property type="entry name" value="M28_PSMA_like"/>
    <property type="match status" value="1"/>
</dbReference>
<evidence type="ECO:0000313" key="15">
    <source>
        <dbReference type="Proteomes" id="UP000838412"/>
    </source>
</evidence>
<dbReference type="InterPro" id="IPR003137">
    <property type="entry name" value="PA_domain"/>
</dbReference>
<evidence type="ECO:0000256" key="5">
    <source>
        <dbReference type="ARBA" id="ARBA00022723"/>
    </source>
</evidence>
<evidence type="ECO:0000256" key="10">
    <source>
        <dbReference type="SAM" id="Phobius"/>
    </source>
</evidence>
<accession>A0A8J9Z3W0</accession>
<dbReference type="Pfam" id="PF02225">
    <property type="entry name" value="PA"/>
    <property type="match status" value="1"/>
</dbReference>
<evidence type="ECO:0000259" key="12">
    <source>
        <dbReference type="Pfam" id="PF04253"/>
    </source>
</evidence>
<keyword evidence="10" id="KW-0472">Membrane</keyword>
<dbReference type="PANTHER" id="PTHR10404:SF74">
    <property type="entry name" value="AMINOPEPTIDASE NAALADL1-LIKE"/>
    <property type="match status" value="1"/>
</dbReference>
<evidence type="ECO:0000256" key="8">
    <source>
        <dbReference type="ARBA" id="ARBA00023049"/>
    </source>
</evidence>
<keyword evidence="5" id="KW-0479">Metal-binding</keyword>
<gene>
    <name evidence="14" type="primary">NAALAD2</name>
    <name evidence="14" type="ORF">BLAG_LOCUS8652</name>
</gene>
<dbReference type="Pfam" id="PF04389">
    <property type="entry name" value="Peptidase_M28"/>
    <property type="match status" value="1"/>
</dbReference>
<feature type="domain" description="Peptidase M28" evidence="13">
    <location>
        <begin position="362"/>
        <end position="589"/>
    </location>
</feature>
<keyword evidence="6" id="KW-0378">Hydrolase</keyword>
<reference evidence="14" key="1">
    <citation type="submission" date="2022-01" db="EMBL/GenBank/DDBJ databases">
        <authorList>
            <person name="Braso-Vives M."/>
        </authorList>
    </citation>
    <scope>NUCLEOTIDE SEQUENCE</scope>
</reference>
<sequence>MDVDFKDGNRKVDKRQFLSSSWKQLAIVGLVAVLGVCLGVIIGYFSRGGTALPTDSWEYMLTHEGPSWVSQRLIDDISAANIEENLRLLTQNTRLAGTEADLEGAQYIRDRWLANGLDHVMLTPYDVALSYPTTPNTVTMTTENGTVVFTGRRIEEGFENDPDAVTYYSAYSPPGQAEGDLVFANHGSMEDFQYLVDQGVDLAGKIAIVKYGGVGRGDKAVNAEKFRALGVIVYSDPGDYGNPDGPNYPETWFLSGSGVQRGSLNGDYGDLLTPGYPAKEYAYRTDINNITATGLASIPTQPIGWEDAATLMRHLSGSAAPSDWQGGLGFNYSVGPGFVGPYANRKVNLKVTNQNVLRRTYNVIGTIRGSVEPDRYVLYGNHRDGWVYGAVDPASGTACMMEITRVLGALVKSGSWRPKRTIVFGSWGSEEFGLIGSTEWAEEYVKTLTQRAVAYINVDIAVMANDTMRVRGSKLLQKATFDATKKVPSHESSLVSDVGDRKSRGTRTGLEKTLYETMVENTPAVNGQPAESPRYLEMGRGSDYVVFYHRLGIPSVDLMFVQNREKPGVRPVPIYPAYHTAFDTFDYVKRFIDPDFKAHQAVARVAIETVRLLADSMIIPFDLLAFADKLQAYLTGVRTEHGEMLTAQGVSLDYLESAVTNFTSAAVRLDRKTGDVNKLNPLEVRALNDKLLYLERAFIDPLGLPGPPFLWHVAAGFSRFNSSSAAFPSLTDAILDEGMANPAQRLDAINKRLSVITFTIQSAVSILEDAGTD</sequence>
<organism evidence="14 15">
    <name type="scientific">Branchiostoma lanceolatum</name>
    <name type="common">Common lancelet</name>
    <name type="synonym">Amphioxus lanceolatum</name>
    <dbReference type="NCBI Taxonomy" id="7740"/>
    <lineage>
        <taxon>Eukaryota</taxon>
        <taxon>Metazoa</taxon>
        <taxon>Chordata</taxon>
        <taxon>Cephalochordata</taxon>
        <taxon>Leptocardii</taxon>
        <taxon>Amphioxiformes</taxon>
        <taxon>Branchiostomatidae</taxon>
        <taxon>Branchiostoma</taxon>
    </lineage>
</organism>
<comment type="cofactor">
    <cofactor evidence="1">
        <name>Zn(2+)</name>
        <dbReference type="ChEBI" id="CHEBI:29105"/>
    </cofactor>
</comment>
<dbReference type="FunFam" id="3.50.30.30:FF:000021">
    <property type="entry name" value="N-acetylated alpha-linked acidic dipeptidase-like 1"/>
    <property type="match status" value="1"/>
</dbReference>
<evidence type="ECO:0000256" key="3">
    <source>
        <dbReference type="ARBA" id="ARBA00005634"/>
    </source>
</evidence>
<name>A0A8J9Z3W0_BRALA</name>
<evidence type="ECO:0000256" key="6">
    <source>
        <dbReference type="ARBA" id="ARBA00022801"/>
    </source>
</evidence>
<keyword evidence="8" id="KW-0482">Metalloprotease</keyword>
<dbReference type="SUPFAM" id="SSF47672">
    <property type="entry name" value="Transferrin receptor-like dimerisation domain"/>
    <property type="match status" value="1"/>
</dbReference>
<dbReference type="Gene3D" id="3.50.30.30">
    <property type="match status" value="1"/>
</dbReference>
<keyword evidence="9" id="KW-0325">Glycoprotein</keyword>
<dbReference type="InterPro" id="IPR007484">
    <property type="entry name" value="Peptidase_M28"/>
</dbReference>
<keyword evidence="10" id="KW-0812">Transmembrane</keyword>
<dbReference type="Gene3D" id="3.40.630.10">
    <property type="entry name" value="Zn peptidases"/>
    <property type="match status" value="1"/>
</dbReference>
<dbReference type="InterPro" id="IPR046450">
    <property type="entry name" value="PA_dom_sf"/>
</dbReference>
<dbReference type="InterPro" id="IPR007365">
    <property type="entry name" value="TFR-like_dimer_dom"/>
</dbReference>
<keyword evidence="10" id="KW-1133">Transmembrane helix</keyword>
<feature type="transmembrane region" description="Helical" evidence="10">
    <location>
        <begin position="25"/>
        <end position="45"/>
    </location>
</feature>
<dbReference type="GO" id="GO:0006508">
    <property type="term" value="P:proteolysis"/>
    <property type="evidence" value="ECO:0007669"/>
    <property type="project" value="UniProtKB-KW"/>
</dbReference>
<protein>
    <submittedName>
        <fullName evidence="14">NAALAD2 protein</fullName>
    </submittedName>
</protein>
<dbReference type="AlphaFoldDB" id="A0A8J9Z3W0"/>
<dbReference type="CDD" id="cd02121">
    <property type="entry name" value="PA_GCPII_like"/>
    <property type="match status" value="1"/>
</dbReference>
<evidence type="ECO:0000313" key="14">
    <source>
        <dbReference type="EMBL" id="CAH1246723.1"/>
    </source>
</evidence>
<dbReference type="SUPFAM" id="SSF53187">
    <property type="entry name" value="Zn-dependent exopeptidases"/>
    <property type="match status" value="1"/>
</dbReference>
<evidence type="ECO:0000256" key="9">
    <source>
        <dbReference type="ARBA" id="ARBA00023180"/>
    </source>
</evidence>
<proteinExistence type="inferred from homology"/>
<dbReference type="GO" id="GO:0004180">
    <property type="term" value="F:carboxypeptidase activity"/>
    <property type="evidence" value="ECO:0007669"/>
    <property type="project" value="TreeGrafter"/>
</dbReference>
<evidence type="ECO:0000256" key="2">
    <source>
        <dbReference type="ARBA" id="ARBA00004401"/>
    </source>
</evidence>
<keyword evidence="15" id="KW-1185">Reference proteome</keyword>
<dbReference type="GO" id="GO:0008237">
    <property type="term" value="F:metallopeptidase activity"/>
    <property type="evidence" value="ECO:0007669"/>
    <property type="project" value="UniProtKB-KW"/>
</dbReference>
<comment type="similarity">
    <text evidence="3">Belongs to the peptidase M28 family. M28B subfamily.</text>
</comment>
<keyword evidence="4" id="KW-0645">Protease</keyword>
<dbReference type="EMBL" id="OV696700">
    <property type="protein sequence ID" value="CAH1246723.1"/>
    <property type="molecule type" value="Genomic_DNA"/>
</dbReference>
<feature type="domain" description="PA" evidence="11">
    <location>
        <begin position="178"/>
        <end position="262"/>
    </location>
</feature>
<evidence type="ECO:0000256" key="4">
    <source>
        <dbReference type="ARBA" id="ARBA00022670"/>
    </source>
</evidence>
<evidence type="ECO:0000256" key="7">
    <source>
        <dbReference type="ARBA" id="ARBA00022833"/>
    </source>
</evidence>
<dbReference type="Proteomes" id="UP000838412">
    <property type="component" value="Chromosome 15"/>
</dbReference>
<dbReference type="PANTHER" id="PTHR10404">
    <property type="entry name" value="N-ACETYLATED-ALPHA-LINKED ACIDIC DIPEPTIDASE"/>
    <property type="match status" value="1"/>
</dbReference>
<dbReference type="Pfam" id="PF04253">
    <property type="entry name" value="TFR_dimer"/>
    <property type="match status" value="1"/>
</dbReference>
<keyword evidence="7" id="KW-0862">Zinc</keyword>
<evidence type="ECO:0000259" key="11">
    <source>
        <dbReference type="Pfam" id="PF02225"/>
    </source>
</evidence>
<dbReference type="SUPFAM" id="SSF52025">
    <property type="entry name" value="PA domain"/>
    <property type="match status" value="1"/>
</dbReference>
<dbReference type="InterPro" id="IPR036757">
    <property type="entry name" value="TFR-like_dimer_dom_sf"/>
</dbReference>
<comment type="subcellular location">
    <subcellularLocation>
        <location evidence="2">Cell membrane</location>
        <topology evidence="2">Single-pass type II membrane protein</topology>
    </subcellularLocation>
</comment>
<dbReference type="Gene3D" id="1.20.930.40">
    <property type="entry name" value="Transferrin receptor-like, dimerisation domain"/>
    <property type="match status" value="1"/>
</dbReference>
<dbReference type="GO" id="GO:0046872">
    <property type="term" value="F:metal ion binding"/>
    <property type="evidence" value="ECO:0007669"/>
    <property type="project" value="UniProtKB-KW"/>
</dbReference>
<feature type="domain" description="Transferrin receptor-like dimerisation" evidence="12">
    <location>
        <begin position="650"/>
        <end position="767"/>
    </location>
</feature>
<dbReference type="GO" id="GO:0005886">
    <property type="term" value="C:plasma membrane"/>
    <property type="evidence" value="ECO:0007669"/>
    <property type="project" value="UniProtKB-SubCell"/>
</dbReference>
<dbReference type="FunFam" id="1.20.930.40:FF:000001">
    <property type="entry name" value="N-acetylated-alpha-linked acidic dipeptidase 2"/>
    <property type="match status" value="1"/>
</dbReference>
<dbReference type="InterPro" id="IPR039373">
    <property type="entry name" value="Peptidase_M28B"/>
</dbReference>
<evidence type="ECO:0000256" key="1">
    <source>
        <dbReference type="ARBA" id="ARBA00001947"/>
    </source>
</evidence>